<accession>A0A0B1RYL6</accession>
<evidence type="ECO:0000313" key="1">
    <source>
        <dbReference type="EMBL" id="KHJ76731.1"/>
    </source>
</evidence>
<sequence>MDLKGMLVKTVANQALGKMVLADVENNRLHALKLSA</sequence>
<reference evidence="1 2" key="1">
    <citation type="submission" date="2014-03" db="EMBL/GenBank/DDBJ databases">
        <title>Draft genome of the hookworm Oesophagostomum dentatum.</title>
        <authorList>
            <person name="Mitreva M."/>
        </authorList>
    </citation>
    <scope>NUCLEOTIDE SEQUENCE [LARGE SCALE GENOMIC DNA]</scope>
    <source>
        <strain evidence="1 2">OD-Hann</strain>
    </source>
</reference>
<dbReference type="OrthoDB" id="74575at2759"/>
<keyword evidence="2" id="KW-1185">Reference proteome</keyword>
<dbReference type="Proteomes" id="UP000053660">
    <property type="component" value="Unassembled WGS sequence"/>
</dbReference>
<dbReference type="AlphaFoldDB" id="A0A0B1RYL6"/>
<proteinExistence type="predicted"/>
<name>A0A0B1RYL6_OESDE</name>
<dbReference type="EMBL" id="KN611465">
    <property type="protein sequence ID" value="KHJ76731.1"/>
    <property type="molecule type" value="Genomic_DNA"/>
</dbReference>
<organism evidence="1 2">
    <name type="scientific">Oesophagostomum dentatum</name>
    <name type="common">Nodular worm</name>
    <dbReference type="NCBI Taxonomy" id="61180"/>
    <lineage>
        <taxon>Eukaryota</taxon>
        <taxon>Metazoa</taxon>
        <taxon>Ecdysozoa</taxon>
        <taxon>Nematoda</taxon>
        <taxon>Chromadorea</taxon>
        <taxon>Rhabditida</taxon>
        <taxon>Rhabditina</taxon>
        <taxon>Rhabditomorpha</taxon>
        <taxon>Strongyloidea</taxon>
        <taxon>Strongylidae</taxon>
        <taxon>Oesophagostomum</taxon>
    </lineage>
</organism>
<gene>
    <name evidence="1" type="ORF">OESDEN_23649</name>
</gene>
<protein>
    <submittedName>
        <fullName evidence="1">Uncharacterized protein</fullName>
    </submittedName>
</protein>
<evidence type="ECO:0000313" key="2">
    <source>
        <dbReference type="Proteomes" id="UP000053660"/>
    </source>
</evidence>